<evidence type="ECO:0000256" key="7">
    <source>
        <dbReference type="PIRSR" id="PIRSR000138-2"/>
    </source>
</evidence>
<dbReference type="InterPro" id="IPR013785">
    <property type="entry name" value="Aldolase_TIM"/>
</dbReference>
<dbReference type="AlphaFoldDB" id="A0A371BB11"/>
<comment type="cofactor">
    <cofactor evidence="1">
        <name>FMN</name>
        <dbReference type="ChEBI" id="CHEBI:58210"/>
    </cofactor>
</comment>
<proteinExistence type="inferred from homology"/>
<dbReference type="RefSeq" id="WP_115516576.1">
    <property type="nucleotide sequence ID" value="NZ_QRGO01000001.1"/>
</dbReference>
<feature type="binding site" evidence="7">
    <location>
        <position position="234"/>
    </location>
    <ligand>
        <name>glyoxylate</name>
        <dbReference type="ChEBI" id="CHEBI:36655"/>
    </ligand>
</feature>
<feature type="binding site" evidence="7">
    <location>
        <position position="131"/>
    </location>
    <ligand>
        <name>glyoxylate</name>
        <dbReference type="ChEBI" id="CHEBI:36655"/>
    </ligand>
</feature>
<dbReference type="GO" id="GO:0010181">
    <property type="term" value="F:FMN binding"/>
    <property type="evidence" value="ECO:0007669"/>
    <property type="project" value="InterPro"/>
</dbReference>
<dbReference type="PIRSF" id="PIRSF000138">
    <property type="entry name" value="Al-hdrx_acd_dh"/>
    <property type="match status" value="1"/>
</dbReference>
<feature type="binding site" evidence="7">
    <location>
        <begin position="288"/>
        <end position="289"/>
    </location>
    <ligand>
        <name>FMN</name>
        <dbReference type="ChEBI" id="CHEBI:58210"/>
    </ligand>
</feature>
<dbReference type="OrthoDB" id="9770452at2"/>
<evidence type="ECO:0000313" key="9">
    <source>
        <dbReference type="EMBL" id="RDV04551.1"/>
    </source>
</evidence>
<dbReference type="InterPro" id="IPR008259">
    <property type="entry name" value="FMN_hydac_DH_AS"/>
</dbReference>
<dbReference type="PROSITE" id="PS51349">
    <property type="entry name" value="FMN_HYDROXY_ACID_DH_2"/>
    <property type="match status" value="1"/>
</dbReference>
<feature type="binding site" evidence="7">
    <location>
        <position position="232"/>
    </location>
    <ligand>
        <name>FMN</name>
        <dbReference type="ChEBI" id="CHEBI:58210"/>
    </ligand>
</feature>
<gene>
    <name evidence="9" type="ORF">DXH78_08225</name>
</gene>
<reference evidence="10" key="1">
    <citation type="submission" date="2018-08" db="EMBL/GenBank/DDBJ databases">
        <authorList>
            <person name="Kim S.-J."/>
            <person name="Jung G.-Y."/>
        </authorList>
    </citation>
    <scope>NUCLEOTIDE SEQUENCE [LARGE SCALE GENOMIC DNA]</scope>
    <source>
        <strain evidence="10">GY_H</strain>
    </source>
</reference>
<feature type="binding site" evidence="7">
    <location>
        <position position="166"/>
    </location>
    <ligand>
        <name>glyoxylate</name>
        <dbReference type="ChEBI" id="CHEBI:36655"/>
    </ligand>
</feature>
<dbReference type="EMBL" id="QRGO01000001">
    <property type="protein sequence ID" value="RDV04551.1"/>
    <property type="molecule type" value="Genomic_DNA"/>
</dbReference>
<feature type="binding site" evidence="7">
    <location>
        <position position="237"/>
    </location>
    <ligand>
        <name>glyoxylate</name>
        <dbReference type="ChEBI" id="CHEBI:36655"/>
    </ligand>
</feature>
<dbReference type="Pfam" id="PF01070">
    <property type="entry name" value="FMN_dh"/>
    <property type="match status" value="1"/>
</dbReference>
<dbReference type="InterPro" id="IPR037396">
    <property type="entry name" value="FMN_HAD"/>
</dbReference>
<feature type="binding site" evidence="7">
    <location>
        <position position="210"/>
    </location>
    <ligand>
        <name>FMN</name>
        <dbReference type="ChEBI" id="CHEBI:58210"/>
    </ligand>
</feature>
<dbReference type="GO" id="GO:0005886">
    <property type="term" value="C:plasma membrane"/>
    <property type="evidence" value="ECO:0007669"/>
    <property type="project" value="TreeGrafter"/>
</dbReference>
<dbReference type="Gene3D" id="3.20.20.70">
    <property type="entry name" value="Aldolase class I"/>
    <property type="match status" value="1"/>
</dbReference>
<evidence type="ECO:0000256" key="2">
    <source>
        <dbReference type="ARBA" id="ARBA00022630"/>
    </source>
</evidence>
<feature type="binding site" evidence="7">
    <location>
        <position position="129"/>
    </location>
    <ligand>
        <name>FMN</name>
        <dbReference type="ChEBI" id="CHEBI:58210"/>
    </ligand>
</feature>
<organism evidence="9 10">
    <name type="scientific">Undibacter mobilis</name>
    <dbReference type="NCBI Taxonomy" id="2292256"/>
    <lineage>
        <taxon>Bacteria</taxon>
        <taxon>Pseudomonadati</taxon>
        <taxon>Pseudomonadota</taxon>
        <taxon>Alphaproteobacteria</taxon>
        <taxon>Hyphomicrobiales</taxon>
        <taxon>Nitrobacteraceae</taxon>
        <taxon>Undibacter</taxon>
    </lineage>
</organism>
<keyword evidence="4" id="KW-0560">Oxidoreductase</keyword>
<name>A0A371BB11_9BRAD</name>
<dbReference type="Proteomes" id="UP000263993">
    <property type="component" value="Unassembled WGS sequence"/>
</dbReference>
<dbReference type="GO" id="GO:0004459">
    <property type="term" value="F:L-lactate dehydrogenase (NAD+) activity"/>
    <property type="evidence" value="ECO:0007669"/>
    <property type="project" value="TreeGrafter"/>
</dbReference>
<evidence type="ECO:0000259" key="8">
    <source>
        <dbReference type="PROSITE" id="PS51349"/>
    </source>
</evidence>
<protein>
    <submittedName>
        <fullName evidence="9">Alpha-hydroxy-acid oxidizing protein</fullName>
    </submittedName>
</protein>
<dbReference type="PANTHER" id="PTHR10578:SF107">
    <property type="entry name" value="2-HYDROXYACID OXIDASE 1"/>
    <property type="match status" value="1"/>
</dbReference>
<evidence type="ECO:0000256" key="6">
    <source>
        <dbReference type="PIRSR" id="PIRSR000138-1"/>
    </source>
</evidence>
<sequence length="358" mass="38558">MAAEFTCNQEIIEVARRNLTQDVWDYLTGAAESETTLRRNRYALDKLAFLPRVCRDVSKVDPSSTFLGHKLRIPVMLAPIGSLQAIHEGGGAASCTAASKFGTIPMISSITLPSLEDCAKSAEGPKIFQLYVRGDKAWIRDILGRAKAAGYTALALTVDSAVYGIRERQLMNAYQPPSVKAQTNRHLQSAITWELMDWIKAEWGGPFILKGVATAVDTKMAIERGVDIIYVSNHGGRQLDHCLGAMETLPTVVAAAAGKAKILIDGGFVRGSDVIKAVALGADAVLIGRLQGWALAAGGADGLLRCLELLEREITNTLALLGLVSFKELTKDYVCQVDPLGPCHEMSAFAHLPNGRLV</sequence>
<evidence type="ECO:0000256" key="3">
    <source>
        <dbReference type="ARBA" id="ARBA00022643"/>
    </source>
</evidence>
<dbReference type="PANTHER" id="PTHR10578">
    <property type="entry name" value="S -2-HYDROXY-ACID OXIDASE-RELATED"/>
    <property type="match status" value="1"/>
</dbReference>
<comment type="caution">
    <text evidence="9">The sequence shown here is derived from an EMBL/GenBank/DDBJ whole genome shotgun (WGS) entry which is preliminary data.</text>
</comment>
<dbReference type="SUPFAM" id="SSF51395">
    <property type="entry name" value="FMN-linked oxidoreductases"/>
    <property type="match status" value="1"/>
</dbReference>
<feature type="binding site" evidence="7">
    <location>
        <position position="157"/>
    </location>
    <ligand>
        <name>FMN</name>
        <dbReference type="ChEBI" id="CHEBI:58210"/>
    </ligand>
</feature>
<feature type="binding site" evidence="7">
    <location>
        <position position="26"/>
    </location>
    <ligand>
        <name>glyoxylate</name>
        <dbReference type="ChEBI" id="CHEBI:36655"/>
    </ligand>
</feature>
<dbReference type="InterPro" id="IPR000262">
    <property type="entry name" value="FMN-dep_DH"/>
</dbReference>
<dbReference type="PROSITE" id="PS00557">
    <property type="entry name" value="FMN_HYDROXY_ACID_DH_1"/>
    <property type="match status" value="1"/>
</dbReference>
<comment type="similarity">
    <text evidence="5">Belongs to the FMN-dependent alpha-hydroxy acid dehydrogenase family.</text>
</comment>
<dbReference type="InterPro" id="IPR012133">
    <property type="entry name" value="Alpha-hydoxy_acid_DH_FMN"/>
</dbReference>
<accession>A0A371BB11</accession>
<evidence type="ECO:0000313" key="10">
    <source>
        <dbReference type="Proteomes" id="UP000263993"/>
    </source>
</evidence>
<keyword evidence="2 7" id="KW-0285">Flavoprotein</keyword>
<keyword evidence="3 7" id="KW-0288">FMN</keyword>
<dbReference type="GO" id="GO:0009060">
    <property type="term" value="P:aerobic respiration"/>
    <property type="evidence" value="ECO:0007669"/>
    <property type="project" value="TreeGrafter"/>
</dbReference>
<feature type="binding site" evidence="7">
    <location>
        <position position="108"/>
    </location>
    <ligand>
        <name>FMN</name>
        <dbReference type="ChEBI" id="CHEBI:58210"/>
    </ligand>
</feature>
<feature type="domain" description="FMN hydroxy acid dehydrogenase" evidence="8">
    <location>
        <begin position="1"/>
        <end position="339"/>
    </location>
</feature>
<evidence type="ECO:0000256" key="5">
    <source>
        <dbReference type="ARBA" id="ARBA00024042"/>
    </source>
</evidence>
<feature type="binding site" evidence="7">
    <location>
        <begin position="79"/>
        <end position="81"/>
    </location>
    <ligand>
        <name>FMN</name>
        <dbReference type="ChEBI" id="CHEBI:58210"/>
    </ligand>
</feature>
<evidence type="ECO:0000256" key="1">
    <source>
        <dbReference type="ARBA" id="ARBA00001917"/>
    </source>
</evidence>
<keyword evidence="10" id="KW-1185">Reference proteome</keyword>
<dbReference type="CDD" id="cd02809">
    <property type="entry name" value="alpha_hydroxyacid_oxid_FMN"/>
    <property type="match status" value="1"/>
</dbReference>
<feature type="active site" description="Proton acceptor" evidence="6">
    <location>
        <position position="234"/>
    </location>
</feature>
<evidence type="ECO:0000256" key="4">
    <source>
        <dbReference type="ARBA" id="ARBA00023002"/>
    </source>
</evidence>